<protein>
    <submittedName>
        <fullName evidence="2">Uncharacterized protein</fullName>
    </submittedName>
</protein>
<name>A0A399RB01_9PROT</name>
<proteinExistence type="predicted"/>
<reference evidence="2 3" key="1">
    <citation type="submission" date="2018-08" db="EMBL/GenBank/DDBJ databases">
        <title>Henriciella mobilis sp. nov., isolated from seawater.</title>
        <authorList>
            <person name="Cheng H."/>
            <person name="Wu Y.-H."/>
            <person name="Xu X.-W."/>
            <person name="Guo L.-L."/>
        </authorList>
    </citation>
    <scope>NUCLEOTIDE SEQUENCE [LARGE SCALE GENOMIC DNA]</scope>
    <source>
        <strain evidence="2 3">JN25</strain>
    </source>
</reference>
<evidence type="ECO:0000256" key="1">
    <source>
        <dbReference type="SAM" id="Phobius"/>
    </source>
</evidence>
<keyword evidence="1" id="KW-0812">Transmembrane</keyword>
<keyword evidence="1" id="KW-1133">Transmembrane helix</keyword>
<comment type="caution">
    <text evidence="2">The sequence shown here is derived from an EMBL/GenBank/DDBJ whole genome shotgun (WGS) entry which is preliminary data.</text>
</comment>
<evidence type="ECO:0000313" key="3">
    <source>
        <dbReference type="Proteomes" id="UP000266385"/>
    </source>
</evidence>
<keyword evidence="3" id="KW-1185">Reference proteome</keyword>
<accession>A0A399RB01</accession>
<dbReference type="RefSeq" id="WP_119377261.1">
    <property type="nucleotide sequence ID" value="NZ_QWFX01000014.1"/>
</dbReference>
<evidence type="ECO:0000313" key="2">
    <source>
        <dbReference type="EMBL" id="RIJ27147.1"/>
    </source>
</evidence>
<dbReference type="AlphaFoldDB" id="A0A399RB01"/>
<dbReference type="EMBL" id="QWFX01000014">
    <property type="protein sequence ID" value="RIJ27147.1"/>
    <property type="molecule type" value="Genomic_DNA"/>
</dbReference>
<organism evidence="2 3">
    <name type="scientific">Henriciella mobilis</name>
    <dbReference type="NCBI Taxonomy" id="2305467"/>
    <lineage>
        <taxon>Bacteria</taxon>
        <taxon>Pseudomonadati</taxon>
        <taxon>Pseudomonadota</taxon>
        <taxon>Alphaproteobacteria</taxon>
        <taxon>Hyphomonadales</taxon>
        <taxon>Hyphomonadaceae</taxon>
        <taxon>Henriciella</taxon>
    </lineage>
</organism>
<dbReference type="OrthoDB" id="7632134at2"/>
<sequence length="124" mass="14011">MLTRAWILETLALLPLYTWPVFFLEVWRFERYYRAYRAANPVGMLGVAVLPNGRLVITLQLAGDRPDPDDWTNFAPRAPWVRLAPGGFLAALDARLESYWNWTVLVPESDPNCTAAGPAFLDSS</sequence>
<dbReference type="Proteomes" id="UP000266385">
    <property type="component" value="Unassembled WGS sequence"/>
</dbReference>
<gene>
    <name evidence="2" type="ORF">D1223_15065</name>
</gene>
<feature type="transmembrane region" description="Helical" evidence="1">
    <location>
        <begin position="6"/>
        <end position="27"/>
    </location>
</feature>
<keyword evidence="1" id="KW-0472">Membrane</keyword>